<feature type="active site" description="Nucleophile" evidence="6">
    <location>
        <position position="19"/>
    </location>
</feature>
<dbReference type="InterPro" id="IPR031158">
    <property type="entry name" value="GH10_AS"/>
</dbReference>
<evidence type="ECO:0000313" key="8">
    <source>
        <dbReference type="EMBL" id="MBW0567325.1"/>
    </source>
</evidence>
<comment type="similarity">
    <text evidence="1">Belongs to the glycosyl hydrolase 10 (cellulase F) family.</text>
</comment>
<evidence type="ECO:0000256" key="1">
    <source>
        <dbReference type="ARBA" id="ARBA00007495"/>
    </source>
</evidence>
<accession>A0A9Q3JTN2</accession>
<evidence type="ECO:0000256" key="5">
    <source>
        <dbReference type="ARBA" id="ARBA00023326"/>
    </source>
</evidence>
<dbReference type="OrthoDB" id="3055998at2759"/>
<dbReference type="GO" id="GO:0000272">
    <property type="term" value="P:polysaccharide catabolic process"/>
    <property type="evidence" value="ECO:0007669"/>
    <property type="project" value="UniProtKB-KW"/>
</dbReference>
<protein>
    <recommendedName>
        <fullName evidence="7">GH10 domain-containing protein</fullName>
    </recommendedName>
</protein>
<evidence type="ECO:0000313" key="9">
    <source>
        <dbReference type="Proteomes" id="UP000765509"/>
    </source>
</evidence>
<evidence type="ECO:0000256" key="3">
    <source>
        <dbReference type="ARBA" id="ARBA00023277"/>
    </source>
</evidence>
<dbReference type="GO" id="GO:0031176">
    <property type="term" value="F:endo-1,4-beta-xylanase activity"/>
    <property type="evidence" value="ECO:0007669"/>
    <property type="project" value="UniProtKB-ARBA"/>
</dbReference>
<dbReference type="PROSITE" id="PS00591">
    <property type="entry name" value="GH10_1"/>
    <property type="match status" value="1"/>
</dbReference>
<gene>
    <name evidence="8" type="ORF">O181_107040</name>
</gene>
<organism evidence="8 9">
    <name type="scientific">Austropuccinia psidii MF-1</name>
    <dbReference type="NCBI Taxonomy" id="1389203"/>
    <lineage>
        <taxon>Eukaryota</taxon>
        <taxon>Fungi</taxon>
        <taxon>Dikarya</taxon>
        <taxon>Basidiomycota</taxon>
        <taxon>Pucciniomycotina</taxon>
        <taxon>Pucciniomycetes</taxon>
        <taxon>Pucciniales</taxon>
        <taxon>Sphaerophragmiaceae</taxon>
        <taxon>Austropuccinia</taxon>
    </lineage>
</organism>
<proteinExistence type="inferred from homology"/>
<dbReference type="InterPro" id="IPR017853">
    <property type="entry name" value="GH"/>
</dbReference>
<dbReference type="SUPFAM" id="SSF51445">
    <property type="entry name" value="(Trans)glycosidases"/>
    <property type="match status" value="1"/>
</dbReference>
<dbReference type="Gene3D" id="3.20.20.80">
    <property type="entry name" value="Glycosidases"/>
    <property type="match status" value="1"/>
</dbReference>
<comment type="caution">
    <text evidence="8">The sequence shown here is derived from an EMBL/GenBank/DDBJ whole genome shotgun (WGS) entry which is preliminary data.</text>
</comment>
<keyword evidence="3" id="KW-0119">Carbohydrate metabolism</keyword>
<dbReference type="PROSITE" id="PS51760">
    <property type="entry name" value="GH10_2"/>
    <property type="match status" value="1"/>
</dbReference>
<keyword evidence="2" id="KW-0378">Hydrolase</keyword>
<evidence type="ECO:0000256" key="2">
    <source>
        <dbReference type="ARBA" id="ARBA00022801"/>
    </source>
</evidence>
<evidence type="ECO:0000256" key="4">
    <source>
        <dbReference type="ARBA" id="ARBA00023295"/>
    </source>
</evidence>
<feature type="domain" description="GH10" evidence="7">
    <location>
        <begin position="1"/>
        <end position="97"/>
    </location>
</feature>
<sequence length="99" mass="11066">MEKNMERFIDAGLEVAITELDIRMQVHGGKNATTQQKADFQEVFAICKSLPKCLGVTVWGVNEAQSWVPQEFPGWGNGLLYQDDYSPKDFAIALLSSNQ</sequence>
<keyword evidence="5" id="KW-0624">Polysaccharide degradation</keyword>
<name>A0A9Q3JTN2_9BASI</name>
<dbReference type="AlphaFoldDB" id="A0A9Q3JTN2"/>
<dbReference type="Proteomes" id="UP000765509">
    <property type="component" value="Unassembled WGS sequence"/>
</dbReference>
<reference evidence="8" key="1">
    <citation type="submission" date="2021-03" db="EMBL/GenBank/DDBJ databases">
        <title>Draft genome sequence of rust myrtle Austropuccinia psidii MF-1, a brazilian biotype.</title>
        <authorList>
            <person name="Quecine M.C."/>
            <person name="Pachon D.M.R."/>
            <person name="Bonatelli M.L."/>
            <person name="Correr F.H."/>
            <person name="Franceschini L.M."/>
            <person name="Leite T.F."/>
            <person name="Margarido G.R.A."/>
            <person name="Almeida C.A."/>
            <person name="Ferrarezi J.A."/>
            <person name="Labate C.A."/>
        </authorList>
    </citation>
    <scope>NUCLEOTIDE SEQUENCE</scope>
    <source>
        <strain evidence="8">MF-1</strain>
    </source>
</reference>
<keyword evidence="4" id="KW-0326">Glycosidase</keyword>
<evidence type="ECO:0000259" key="7">
    <source>
        <dbReference type="PROSITE" id="PS51760"/>
    </source>
</evidence>
<dbReference type="EMBL" id="AVOT02080636">
    <property type="protein sequence ID" value="MBW0567325.1"/>
    <property type="molecule type" value="Genomic_DNA"/>
</dbReference>
<dbReference type="Pfam" id="PF00331">
    <property type="entry name" value="Glyco_hydro_10"/>
    <property type="match status" value="1"/>
</dbReference>
<keyword evidence="9" id="KW-1185">Reference proteome</keyword>
<dbReference type="InterPro" id="IPR001000">
    <property type="entry name" value="GH10_dom"/>
</dbReference>
<evidence type="ECO:0000256" key="6">
    <source>
        <dbReference type="PROSITE-ProRule" id="PRU10061"/>
    </source>
</evidence>